<dbReference type="PROSITE" id="PS50056">
    <property type="entry name" value="TYR_PHOSPHATASE_2"/>
    <property type="match status" value="1"/>
</dbReference>
<dbReference type="InterPro" id="IPR013783">
    <property type="entry name" value="Ig-like_fold"/>
</dbReference>
<organism evidence="14 15">
    <name type="scientific">Hymenolepis diminuta</name>
    <name type="common">Rat tapeworm</name>
    <dbReference type="NCBI Taxonomy" id="6216"/>
    <lineage>
        <taxon>Eukaryota</taxon>
        <taxon>Metazoa</taxon>
        <taxon>Spiralia</taxon>
        <taxon>Lophotrochozoa</taxon>
        <taxon>Platyhelminthes</taxon>
        <taxon>Cestoda</taxon>
        <taxon>Eucestoda</taxon>
        <taxon>Cyclophyllidea</taxon>
        <taxon>Hymenolepididae</taxon>
        <taxon>Hymenolepis</taxon>
    </lineage>
</organism>
<evidence type="ECO:0000259" key="13">
    <source>
        <dbReference type="PROSITE" id="PS50853"/>
    </source>
</evidence>
<keyword evidence="15" id="KW-1185">Reference proteome</keyword>
<dbReference type="SUPFAM" id="SSF52799">
    <property type="entry name" value="(Phosphotyrosine protein) phosphatases II"/>
    <property type="match status" value="1"/>
</dbReference>
<evidence type="ECO:0000256" key="8">
    <source>
        <dbReference type="ARBA" id="ARBA00023180"/>
    </source>
</evidence>
<keyword evidence="8" id="KW-0325">Glycoprotein</keyword>
<feature type="domain" description="Tyrosine specific protein phosphatases" evidence="12">
    <location>
        <begin position="1390"/>
        <end position="1467"/>
    </location>
</feature>
<feature type="domain" description="Fibronectin type-III" evidence="13">
    <location>
        <begin position="124"/>
        <end position="225"/>
    </location>
</feature>
<proteinExistence type="predicted"/>
<feature type="domain" description="Fibronectin type-III" evidence="13">
    <location>
        <begin position="780"/>
        <end position="875"/>
    </location>
</feature>
<feature type="domain" description="Tyrosine-protein phosphatase" evidence="11">
    <location>
        <begin position="1209"/>
        <end position="1476"/>
    </location>
</feature>
<dbReference type="PROSITE" id="PS00383">
    <property type="entry name" value="TYR_PHOSPHATASE_1"/>
    <property type="match status" value="1"/>
</dbReference>
<evidence type="ECO:0000256" key="4">
    <source>
        <dbReference type="ARBA" id="ARBA00022801"/>
    </source>
</evidence>
<dbReference type="PROSITE" id="PS50853">
    <property type="entry name" value="FN3"/>
    <property type="match status" value="7"/>
</dbReference>
<keyword evidence="6 9" id="KW-1133">Transmembrane helix</keyword>
<dbReference type="InterPro" id="IPR003961">
    <property type="entry name" value="FN3_dom"/>
</dbReference>
<keyword evidence="4" id="KW-0378">Hydrolase</keyword>
<reference evidence="14 15" key="1">
    <citation type="submission" date="2019-07" db="EMBL/GenBank/DDBJ databases">
        <authorList>
            <person name="Jastrzebski P J."/>
            <person name="Paukszto L."/>
            <person name="Jastrzebski P J."/>
        </authorList>
    </citation>
    <scope>NUCLEOTIDE SEQUENCE [LARGE SCALE GENOMIC DNA]</scope>
    <source>
        <strain evidence="14 15">WMS-il1</strain>
    </source>
</reference>
<keyword evidence="2 9" id="KW-0812">Transmembrane</keyword>
<feature type="signal peptide" evidence="10">
    <location>
        <begin position="1"/>
        <end position="21"/>
    </location>
</feature>
<keyword evidence="7 9" id="KW-0472">Membrane</keyword>
<dbReference type="Gene3D" id="2.60.40.10">
    <property type="entry name" value="Immunoglobulins"/>
    <property type="match status" value="6"/>
</dbReference>
<evidence type="ECO:0000256" key="5">
    <source>
        <dbReference type="ARBA" id="ARBA00022912"/>
    </source>
</evidence>
<feature type="transmembrane region" description="Helical" evidence="9">
    <location>
        <begin position="1081"/>
        <end position="1105"/>
    </location>
</feature>
<keyword evidence="5" id="KW-0904">Protein phosphatase</keyword>
<dbReference type="Pfam" id="PF00102">
    <property type="entry name" value="Y_phosphatase"/>
    <property type="match status" value="1"/>
</dbReference>
<dbReference type="CDD" id="cd00047">
    <property type="entry name" value="PTPc"/>
    <property type="match status" value="1"/>
</dbReference>
<evidence type="ECO:0000313" key="15">
    <source>
        <dbReference type="Proteomes" id="UP000321570"/>
    </source>
</evidence>
<dbReference type="SMART" id="SM00060">
    <property type="entry name" value="FN3"/>
    <property type="match status" value="10"/>
</dbReference>
<sequence>MRHPTFIFILKLAFLILYINCSKLPIVKSNLPSKDNPEESGLRVICNDSDRLTVIWPDPPKVEHGYYTVEIEGMKKISCTQKPIESEFINLQPFTKYTVNIYDYYDTSHKYRLGSVFAHTIPEVPDPAEFVNCTSSEIVVKLKRKQDEDPKDYYYTSKVRKYYLESGNVKEVENVQCDQSNGECKFENLLPYTPYVFTLRKCSAKEPILCSRESKASGVFYTLPKSSEVTPKDMKITSRSVSVSNDNEMRNLAYSTIVLPAGTNPSEGSEIPCGRKCTVNGLLPNTAYEISLRVCLMQSGRRQCGNWSSPYKFYTNPDVPSDITVINYTASSLSVAWKAPALNTELLTSYKIIMTESEKTVKTVDVPTAILHWTVNDLKPFTLYWIRVSACARNSQCGDFVSTYATTAPEAPTLTIPSDRTAETIVISFSPTTVLKKGSYIAKIFQKDGQSMESNKVKCEENRQRCVFKNLSPNSAYVIRIQVCSKSYNKVVCSEYSPSVTLYTKPDKPANVTISESSENSFLVKWQPPKRNSEEITHYKIQMDPESVLYFSGAKTEAMIKDLKPTTMYRVNVFACSRENDCGLGEVTTVWTTPRQPSGLRLMPLKNGTLFCEWNEHSKDDRISYYKVDFQEVNEPLRTKSHNLTEESHFLEYKNPKSHMEYLVKLRACFQYGDSKKFLCSLPSTAQAITKPRTPEFTVIERTPSSIAFQLNGPVDVLHFNYTLQVVNRSSEVIFNSQTNIFNATLLPANSKITASLVTCCKHNLCGSPFNKFAFTKPAVPLNLQIGKATDQTLLVSWKRPENNEEPIHNYKVRTEDARGHVHKCLPPNPNPTRINCIFRNLPPCQPYNISVETCARENDCGPATIKQGFTLPEAVKELRINQLSSTWANFNWSSQDLEVCVLANITVIVQEQSTFNVVGNCFVLISDNIVNECTIRNLTPNTEYIAFAVACSKTVLNCATKSENVEFTTLPGVPQNFQVVKITSQSAEFKWNRSSGRQDGLNGYLMRIYETSGDGQSVRKVPISNYSISAVNGLKTFKVDNLEPSKNYFATIAAFRASSIDSKTFGDESEKMYFKTSPPFPIAAVILSLLVLLLLLLIILAIVFRQRIYRINRGIFHKQDEFDVPKPNWWTMKAIPKDSFSIEYSRPSSLQYLLQIPPPVTLEKFDTCVASLNANKQFVPHFMLLRQISLNGLEKEFRLTRKAGVICKERNRYVDMLPYDQSLLLLGRPWPFVLDNPKTIITTTDILNDYVNASYIRPPIYGSEGEALPCDPLEVPEFIATQAPLESTTFDFLTMVYEQRSKLIIMLCRLKEDGKQKCHEYWDDECEITITMNNRSIKITVLDVEPLECGLVRRTLQIQSSDKEKPWTVMHYNFLQWPDYAAPNMGFFYNLVELYKKFMEENPISRDVGPPIIHCSAGVGRTGTFITACYLLGRLRADPSTIDVCGTILAIRRWRPNLVQVWIQLKFLYEFVQYCTERECITFSSLSDKNNTEHVYANVIDQKETSRPNSDSMKLQI</sequence>
<dbReference type="Proteomes" id="UP000321570">
    <property type="component" value="Unassembled WGS sequence"/>
</dbReference>
<feature type="domain" description="Fibronectin type-III" evidence="13">
    <location>
        <begin position="508"/>
        <end position="595"/>
    </location>
</feature>
<dbReference type="SMART" id="SM00404">
    <property type="entry name" value="PTPc_motif"/>
    <property type="match status" value="1"/>
</dbReference>
<evidence type="ECO:0000313" key="14">
    <source>
        <dbReference type="EMBL" id="VUZ40983.1"/>
    </source>
</evidence>
<feature type="chain" id="PRO_5022038414" evidence="10">
    <location>
        <begin position="22"/>
        <end position="1518"/>
    </location>
</feature>
<dbReference type="EMBL" id="CABIJS010000044">
    <property type="protein sequence ID" value="VUZ40983.1"/>
    <property type="molecule type" value="Genomic_DNA"/>
</dbReference>
<dbReference type="GO" id="GO:0016020">
    <property type="term" value="C:membrane"/>
    <property type="evidence" value="ECO:0007669"/>
    <property type="project" value="UniProtKB-SubCell"/>
</dbReference>
<dbReference type="PANTHER" id="PTHR46957">
    <property type="entry name" value="CYTOKINE RECEPTOR"/>
    <property type="match status" value="1"/>
</dbReference>
<protein>
    <submittedName>
        <fullName evidence="14">Uncharacterized protein</fullName>
    </submittedName>
</protein>
<dbReference type="SUPFAM" id="SSF49265">
    <property type="entry name" value="Fibronectin type III"/>
    <property type="match status" value="6"/>
</dbReference>
<dbReference type="CDD" id="cd00063">
    <property type="entry name" value="FN3"/>
    <property type="match status" value="7"/>
</dbReference>
<feature type="domain" description="Fibronectin type-III" evidence="13">
    <location>
        <begin position="412"/>
        <end position="507"/>
    </location>
</feature>
<evidence type="ECO:0000256" key="10">
    <source>
        <dbReference type="SAM" id="SignalP"/>
    </source>
</evidence>
<dbReference type="GO" id="GO:0004725">
    <property type="term" value="F:protein tyrosine phosphatase activity"/>
    <property type="evidence" value="ECO:0007669"/>
    <property type="project" value="InterPro"/>
</dbReference>
<dbReference type="Pfam" id="PF00041">
    <property type="entry name" value="fn3"/>
    <property type="match status" value="4"/>
</dbReference>
<dbReference type="InterPro" id="IPR036116">
    <property type="entry name" value="FN3_sf"/>
</dbReference>
<keyword evidence="3 10" id="KW-0732">Signal</keyword>
<dbReference type="InterPro" id="IPR000242">
    <property type="entry name" value="PTP_cat"/>
</dbReference>
<dbReference type="SMART" id="SM00194">
    <property type="entry name" value="PTPc"/>
    <property type="match status" value="1"/>
</dbReference>
<evidence type="ECO:0000256" key="3">
    <source>
        <dbReference type="ARBA" id="ARBA00022729"/>
    </source>
</evidence>
<dbReference type="PROSITE" id="PS50055">
    <property type="entry name" value="TYR_PHOSPHATASE_PTP"/>
    <property type="match status" value="1"/>
</dbReference>
<dbReference type="PRINTS" id="PR00700">
    <property type="entry name" value="PRTYPHPHTASE"/>
</dbReference>
<dbReference type="PANTHER" id="PTHR46957:SF3">
    <property type="entry name" value="CYTOKINE RECEPTOR"/>
    <property type="match status" value="1"/>
</dbReference>
<accession>A0A564Y365</accession>
<gene>
    <name evidence="14" type="ORF">WMSIL1_LOCUS1910</name>
</gene>
<dbReference type="InterPro" id="IPR003595">
    <property type="entry name" value="Tyr_Pase_cat"/>
</dbReference>
<evidence type="ECO:0000256" key="9">
    <source>
        <dbReference type="SAM" id="Phobius"/>
    </source>
</evidence>
<dbReference type="InterPro" id="IPR016130">
    <property type="entry name" value="Tyr_Pase_AS"/>
</dbReference>
<dbReference type="InterPro" id="IPR050713">
    <property type="entry name" value="RTP_Phos/Ushers"/>
</dbReference>
<dbReference type="InterPro" id="IPR000387">
    <property type="entry name" value="Tyr_Pase_dom"/>
</dbReference>
<evidence type="ECO:0000256" key="6">
    <source>
        <dbReference type="ARBA" id="ARBA00022989"/>
    </source>
</evidence>
<evidence type="ECO:0000259" key="11">
    <source>
        <dbReference type="PROSITE" id="PS50055"/>
    </source>
</evidence>
<evidence type="ECO:0000256" key="2">
    <source>
        <dbReference type="ARBA" id="ARBA00022692"/>
    </source>
</evidence>
<evidence type="ECO:0000259" key="12">
    <source>
        <dbReference type="PROSITE" id="PS50056"/>
    </source>
</evidence>
<evidence type="ECO:0000256" key="7">
    <source>
        <dbReference type="ARBA" id="ARBA00023136"/>
    </source>
</evidence>
<name>A0A564Y365_HYMDI</name>
<feature type="domain" description="Fibronectin type-III" evidence="13">
    <location>
        <begin position="974"/>
        <end position="1080"/>
    </location>
</feature>
<comment type="subcellular location">
    <subcellularLocation>
        <location evidence="1">Membrane</location>
        <topology evidence="1">Single-pass membrane protein</topology>
    </subcellularLocation>
</comment>
<feature type="domain" description="Fibronectin type-III" evidence="13">
    <location>
        <begin position="319"/>
        <end position="411"/>
    </location>
</feature>
<evidence type="ECO:0000256" key="1">
    <source>
        <dbReference type="ARBA" id="ARBA00004167"/>
    </source>
</evidence>
<dbReference type="Gene3D" id="3.90.190.10">
    <property type="entry name" value="Protein tyrosine phosphatase superfamily"/>
    <property type="match status" value="1"/>
</dbReference>
<dbReference type="InterPro" id="IPR029021">
    <property type="entry name" value="Prot-tyrosine_phosphatase-like"/>
</dbReference>
<feature type="domain" description="Fibronectin type-III" evidence="13">
    <location>
        <begin position="596"/>
        <end position="697"/>
    </location>
</feature>